<dbReference type="PATRIC" id="fig|570277.3.peg.2284"/>
<dbReference type="AlphaFoldDB" id="A0A142BBW1"/>
<dbReference type="InterPro" id="IPR051534">
    <property type="entry name" value="CBASS_pafABC_assoc_protein"/>
</dbReference>
<dbReference type="InterPro" id="IPR026881">
    <property type="entry name" value="WYL_dom"/>
</dbReference>
<organism evidence="2 3">
    <name type="scientific">Endozoicomonas montiporae CL-33</name>
    <dbReference type="NCBI Taxonomy" id="570277"/>
    <lineage>
        <taxon>Bacteria</taxon>
        <taxon>Pseudomonadati</taxon>
        <taxon>Pseudomonadota</taxon>
        <taxon>Gammaproteobacteria</taxon>
        <taxon>Oceanospirillales</taxon>
        <taxon>Endozoicomonadaceae</taxon>
        <taxon>Endozoicomonas</taxon>
    </lineage>
</organism>
<dbReference type="PANTHER" id="PTHR34580">
    <property type="match status" value="1"/>
</dbReference>
<evidence type="ECO:0000259" key="1">
    <source>
        <dbReference type="Pfam" id="PF13280"/>
    </source>
</evidence>
<dbReference type="Pfam" id="PF13280">
    <property type="entry name" value="WYL"/>
    <property type="match status" value="1"/>
</dbReference>
<dbReference type="EMBL" id="CP013251">
    <property type="protein sequence ID" value="AMO56237.1"/>
    <property type="molecule type" value="Genomic_DNA"/>
</dbReference>
<sequence length="339" mass="39097">MSKRSSAMDTSLLMLEMLKRIPKNRWITAKELQQQLSDAGFERDIRTIQRHLNNLAGSSQFNIILNDLGHPYGYRWGKHSEGFTTSSLSTQESLILRMAEEYLKNLLPSNLMASMSGFFEEANRNINQAPDLQKESEWLSKVIVTPESQPLLPPQLQEGVFEQVSHALYNNCWLQISYTNAEGINKGAQVMPLGLAQQGPRMYMVCRYRGFQDDRALALHRIEQARAMTLTFDRPEDFDLKQFDAERRFTYGRGEKVKLSFSIQKDAGLHILESRLSEDQEHIDKGDWYDISATVVKSAQLKWWLNTFDDRIKDICYEPAQEMDDAHQELETGPESIHD</sequence>
<dbReference type="PANTHER" id="PTHR34580:SF1">
    <property type="entry name" value="PROTEIN PAFC"/>
    <property type="match status" value="1"/>
</dbReference>
<feature type="domain" description="WYL" evidence="1">
    <location>
        <begin position="160"/>
        <end position="226"/>
    </location>
</feature>
<name>A0A142BBW1_9GAMM</name>
<dbReference type="KEGG" id="emp:EZMO1_2122"/>
<proteinExistence type="predicted"/>
<dbReference type="PROSITE" id="PS52050">
    <property type="entry name" value="WYL"/>
    <property type="match status" value="1"/>
</dbReference>
<accession>A0A142BBW1</accession>
<gene>
    <name evidence="2" type="ORF">EZMO1_2122</name>
</gene>
<reference evidence="2 3" key="1">
    <citation type="journal article" date="2016" name="Front. Microbiol.">
        <title>Genomic Insight into the Host-Endosymbiont Relationship of Endozoicomonas montiporae CL-33(T) with its Coral Host.</title>
        <authorList>
            <person name="Ding J.-Y."/>
            <person name="Shiu J.-H."/>
            <person name="Chen W.-M."/>
            <person name="Chiang Y.-R."/>
            <person name="Tang S.-L."/>
        </authorList>
    </citation>
    <scope>NUCLEOTIDE SEQUENCE [LARGE SCALE GENOMIC DNA]</scope>
    <source>
        <strain evidence="2 3">CL-33</strain>
    </source>
</reference>
<dbReference type="STRING" id="570277.EZMO1_2122"/>
<dbReference type="Proteomes" id="UP000071065">
    <property type="component" value="Chromosome"/>
</dbReference>
<protein>
    <recommendedName>
        <fullName evidence="1">WYL domain-containing protein</fullName>
    </recommendedName>
</protein>
<evidence type="ECO:0000313" key="3">
    <source>
        <dbReference type="Proteomes" id="UP000071065"/>
    </source>
</evidence>
<evidence type="ECO:0000313" key="2">
    <source>
        <dbReference type="EMBL" id="AMO56237.1"/>
    </source>
</evidence>
<dbReference type="OrthoDB" id="8595817at2"/>